<proteinExistence type="predicted"/>
<dbReference type="EMBL" id="CP025491">
    <property type="protein sequence ID" value="AUH70950.1"/>
    <property type="molecule type" value="Genomic_DNA"/>
</dbReference>
<dbReference type="Pfam" id="PF22780">
    <property type="entry name" value="HI0933_like_1st"/>
    <property type="match status" value="1"/>
</dbReference>
<dbReference type="Proteomes" id="UP000234343">
    <property type="component" value="Chromosome"/>
</dbReference>
<protein>
    <submittedName>
        <fullName evidence="6">Aminoacetone oxidase family FAD-binding enzyme</fullName>
    </submittedName>
</protein>
<dbReference type="KEGG" id="lsh:CAB17_01925"/>
<evidence type="ECO:0000259" key="4">
    <source>
        <dbReference type="Pfam" id="PF03486"/>
    </source>
</evidence>
<dbReference type="AlphaFoldDB" id="A0A2H5FHB4"/>
<evidence type="ECO:0000256" key="3">
    <source>
        <dbReference type="ARBA" id="ARBA00022827"/>
    </source>
</evidence>
<dbReference type="PRINTS" id="PR00411">
    <property type="entry name" value="PNDRDTASEI"/>
</dbReference>
<reference evidence="6 7" key="1">
    <citation type="submission" date="2017-12" db="EMBL/GenBank/DDBJ databases">
        <title>Legionella sainthelensi LA01-117, whole genome sequence of a clinical isolate from New Zealand.</title>
        <authorList>
            <person name="Cree S.L."/>
            <person name="Slow S."/>
            <person name="Kennedy M.A."/>
            <person name="Murdoch D.R."/>
            <person name="Biggs P.J."/>
            <person name="Anderson T."/>
        </authorList>
    </citation>
    <scope>NUCLEOTIDE SEQUENCE [LARGE SCALE GENOMIC DNA]</scope>
    <source>
        <strain evidence="6 7">LA01-117</strain>
    </source>
</reference>
<sequence length="391" mass="43193">MIEVDVIIIGAGAAGLMCAIEAGKRGRKVLVLDHANKAGKKILMSGGGRCNFTNYYIEPEKYKSNNPHFFKSALTRYSQWDFIELVKKHKIPFHEKTLGQLFCDNKSIDIVTMLLKECDRAGVTVQLNTSIEKIHKTQSFKIQTTKGTFHCQSAVIASGGLSIPTMGASPFAYKIAEQFGIKVWPTRAGLVPLTLDVAEKEKIALLSGIGIDSLVQNTCIEFRDHTLFTHRGLSGPAILQLSSYWNVGQTICINLLPETNLFEHLKAARVNNPQKQLNSILSTLLPKRVIEIFIKQEIAEKKLAELSNRDLESVAKQLNSWTVRPNGTEGYRTAEVTIGGIDCNSISSKTMESHEISGLYFIGEALDVTGWLGGYNFQWAWSSGWAAGQVA</sequence>
<dbReference type="Gene3D" id="1.10.8.260">
    <property type="entry name" value="HI0933 insert domain-like"/>
    <property type="match status" value="1"/>
</dbReference>
<keyword evidence="7" id="KW-1185">Reference proteome</keyword>
<evidence type="ECO:0000313" key="6">
    <source>
        <dbReference type="EMBL" id="AUH70950.1"/>
    </source>
</evidence>
<dbReference type="NCBIfam" id="TIGR00275">
    <property type="entry name" value="aminoacetone oxidase family FAD-binding enzyme"/>
    <property type="match status" value="1"/>
</dbReference>
<name>A0A2H5FHB4_9GAMM</name>
<dbReference type="SUPFAM" id="SSF51905">
    <property type="entry name" value="FAD/NAD(P)-binding domain"/>
    <property type="match status" value="1"/>
</dbReference>
<dbReference type="Gene3D" id="3.50.50.60">
    <property type="entry name" value="FAD/NAD(P)-binding domain"/>
    <property type="match status" value="1"/>
</dbReference>
<dbReference type="PANTHER" id="PTHR42887">
    <property type="entry name" value="OS12G0638800 PROTEIN"/>
    <property type="match status" value="1"/>
</dbReference>
<dbReference type="PRINTS" id="PR00368">
    <property type="entry name" value="FADPNR"/>
</dbReference>
<dbReference type="Gene3D" id="2.40.30.10">
    <property type="entry name" value="Translation factors"/>
    <property type="match status" value="1"/>
</dbReference>
<evidence type="ECO:0000256" key="2">
    <source>
        <dbReference type="ARBA" id="ARBA00022630"/>
    </source>
</evidence>
<gene>
    <name evidence="6" type="ORF">CAB17_01925</name>
</gene>
<dbReference type="InterPro" id="IPR057661">
    <property type="entry name" value="RsdA/BaiN/AoA(So)_Rossmann"/>
</dbReference>
<dbReference type="InterPro" id="IPR055178">
    <property type="entry name" value="RsdA/BaiN/AoA(So)-like_dom"/>
</dbReference>
<dbReference type="InterPro" id="IPR036188">
    <property type="entry name" value="FAD/NAD-bd_sf"/>
</dbReference>
<evidence type="ECO:0000313" key="7">
    <source>
        <dbReference type="Proteomes" id="UP000234343"/>
    </source>
</evidence>
<accession>A0A2H5FHB4</accession>
<keyword evidence="2" id="KW-0285">Flavoprotein</keyword>
<organism evidence="6 7">
    <name type="scientific">Legionella sainthelensi</name>
    <dbReference type="NCBI Taxonomy" id="28087"/>
    <lineage>
        <taxon>Bacteria</taxon>
        <taxon>Pseudomonadati</taxon>
        <taxon>Pseudomonadota</taxon>
        <taxon>Gammaproteobacteria</taxon>
        <taxon>Legionellales</taxon>
        <taxon>Legionellaceae</taxon>
        <taxon>Legionella</taxon>
    </lineage>
</organism>
<feature type="domain" description="RsdA/BaiN/AoA(So)-like Rossmann fold-like" evidence="4">
    <location>
        <begin position="5"/>
        <end position="389"/>
    </location>
</feature>
<evidence type="ECO:0000259" key="5">
    <source>
        <dbReference type="Pfam" id="PF22780"/>
    </source>
</evidence>
<feature type="domain" description="RsdA/BaiN/AoA(So)-like insert" evidence="5">
    <location>
        <begin position="187"/>
        <end position="336"/>
    </location>
</feature>
<dbReference type="RefSeq" id="WP_101898719.1">
    <property type="nucleotide sequence ID" value="NZ_CP025491.2"/>
</dbReference>
<dbReference type="PANTHER" id="PTHR42887:SF2">
    <property type="entry name" value="OS12G0638800 PROTEIN"/>
    <property type="match status" value="1"/>
</dbReference>
<keyword evidence="3" id="KW-0274">FAD</keyword>
<dbReference type="InterPro" id="IPR004792">
    <property type="entry name" value="BaiN-like"/>
</dbReference>
<evidence type="ECO:0000256" key="1">
    <source>
        <dbReference type="ARBA" id="ARBA00001974"/>
    </source>
</evidence>
<dbReference type="SUPFAM" id="SSF160996">
    <property type="entry name" value="HI0933 insert domain-like"/>
    <property type="match status" value="1"/>
</dbReference>
<dbReference type="InterPro" id="IPR023166">
    <property type="entry name" value="BaiN-like_dom_sf"/>
</dbReference>
<dbReference type="Pfam" id="PF03486">
    <property type="entry name" value="HI0933_like"/>
    <property type="match status" value="1"/>
</dbReference>
<comment type="cofactor">
    <cofactor evidence="1">
        <name>FAD</name>
        <dbReference type="ChEBI" id="CHEBI:57692"/>
    </cofactor>
</comment>